<dbReference type="EMBL" id="FOZK01000004">
    <property type="protein sequence ID" value="SFS09639.1"/>
    <property type="molecule type" value="Genomic_DNA"/>
</dbReference>
<name>A0A1I6M1P4_9EURY</name>
<dbReference type="OrthoDB" id="202021at2157"/>
<dbReference type="STRING" id="767519.SAMN05216559_3552"/>
<feature type="domain" description="Bacterioopsin transcriptional activator GAF and HTH associated" evidence="4">
    <location>
        <begin position="24"/>
        <end position="133"/>
    </location>
</feature>
<gene>
    <name evidence="5" type="ORF">SAMN05216559_3552</name>
</gene>
<evidence type="ECO:0000259" key="4">
    <source>
        <dbReference type="Pfam" id="PF15915"/>
    </source>
</evidence>
<dbReference type="InterPro" id="IPR031803">
    <property type="entry name" value="BAT_GAF/HTH-assoc"/>
</dbReference>
<dbReference type="PANTHER" id="PTHR34236:SF1">
    <property type="entry name" value="DIMETHYL SULFOXIDE REDUCTASE TRANSCRIPTIONAL ACTIVATOR"/>
    <property type="match status" value="1"/>
</dbReference>
<dbReference type="Proteomes" id="UP000199062">
    <property type="component" value="Unassembled WGS sequence"/>
</dbReference>
<dbReference type="Pfam" id="PF04967">
    <property type="entry name" value="HTH_10"/>
    <property type="match status" value="1"/>
</dbReference>
<protein>
    <recommendedName>
        <fullName evidence="7">GAF and HTH_10 associated domain-containing protein</fullName>
    </recommendedName>
</protein>
<dbReference type="InterPro" id="IPR007050">
    <property type="entry name" value="HTH_bacterioopsin"/>
</dbReference>
<dbReference type="RefSeq" id="WP_089818222.1">
    <property type="nucleotide sequence ID" value="NZ_FOZK01000004.1"/>
</dbReference>
<reference evidence="5 6" key="1">
    <citation type="submission" date="2016-10" db="EMBL/GenBank/DDBJ databases">
        <authorList>
            <person name="de Groot N.N."/>
        </authorList>
    </citation>
    <scope>NUCLEOTIDE SEQUENCE [LARGE SCALE GENOMIC DNA]</scope>
    <source>
        <strain evidence="5 6">CGMCC 1.10457</strain>
    </source>
</reference>
<keyword evidence="1" id="KW-0805">Transcription regulation</keyword>
<evidence type="ECO:0008006" key="7">
    <source>
        <dbReference type="Google" id="ProtNLM"/>
    </source>
</evidence>
<accession>A0A1I6M1P4</accession>
<dbReference type="Pfam" id="PF15915">
    <property type="entry name" value="BAT"/>
    <property type="match status" value="1"/>
</dbReference>
<keyword evidence="6" id="KW-1185">Reference proteome</keyword>
<evidence type="ECO:0000259" key="3">
    <source>
        <dbReference type="Pfam" id="PF04967"/>
    </source>
</evidence>
<evidence type="ECO:0000256" key="1">
    <source>
        <dbReference type="ARBA" id="ARBA00023015"/>
    </source>
</evidence>
<keyword evidence="2" id="KW-0804">Transcription</keyword>
<sequence length="222" mass="24419">MSTIVEASVPAEQFALQETCRRLPDAVFEAVRVVTDGTDEVMPLVWGSGADRGTLTEALAEDPSVDGVSVCTQVHEASLFRLTWTTRVPVVTGLLVAGRGVILGARAQGGTWTFRLLFPRRDAVAAIVESCDRYGVDARIERIYPMTESSRAGQSDLTEQQLQTVEVALERGYYDVPRQTTLTELAEELDVSHQALSERLRRGHRRLVAATLGAHLDRESRP</sequence>
<proteinExistence type="predicted"/>
<evidence type="ECO:0000256" key="2">
    <source>
        <dbReference type="ARBA" id="ARBA00023163"/>
    </source>
</evidence>
<dbReference type="PANTHER" id="PTHR34236">
    <property type="entry name" value="DIMETHYL SULFOXIDE REDUCTASE TRANSCRIPTIONAL ACTIVATOR"/>
    <property type="match status" value="1"/>
</dbReference>
<dbReference type="AlphaFoldDB" id="A0A1I6M1P4"/>
<evidence type="ECO:0000313" key="5">
    <source>
        <dbReference type="EMBL" id="SFS09639.1"/>
    </source>
</evidence>
<evidence type="ECO:0000313" key="6">
    <source>
        <dbReference type="Proteomes" id="UP000199062"/>
    </source>
</evidence>
<feature type="domain" description="HTH bat-type" evidence="3">
    <location>
        <begin position="157"/>
        <end position="208"/>
    </location>
</feature>
<organism evidence="5 6">
    <name type="scientific">Halomicrobium zhouii</name>
    <dbReference type="NCBI Taxonomy" id="767519"/>
    <lineage>
        <taxon>Archaea</taxon>
        <taxon>Methanobacteriati</taxon>
        <taxon>Methanobacteriota</taxon>
        <taxon>Stenosarchaea group</taxon>
        <taxon>Halobacteria</taxon>
        <taxon>Halobacteriales</taxon>
        <taxon>Haloarculaceae</taxon>
        <taxon>Halomicrobium</taxon>
    </lineage>
</organism>